<dbReference type="AlphaFoldDB" id="A0AAE1FI58"/>
<name>A0AAE1FI58_PETCI</name>
<evidence type="ECO:0000256" key="1">
    <source>
        <dbReference type="SAM" id="SignalP"/>
    </source>
</evidence>
<keyword evidence="3" id="KW-1185">Reference proteome</keyword>
<organism evidence="2 3">
    <name type="scientific">Petrolisthes cinctipes</name>
    <name type="common">Flat porcelain crab</name>
    <dbReference type="NCBI Taxonomy" id="88211"/>
    <lineage>
        <taxon>Eukaryota</taxon>
        <taxon>Metazoa</taxon>
        <taxon>Ecdysozoa</taxon>
        <taxon>Arthropoda</taxon>
        <taxon>Crustacea</taxon>
        <taxon>Multicrustacea</taxon>
        <taxon>Malacostraca</taxon>
        <taxon>Eumalacostraca</taxon>
        <taxon>Eucarida</taxon>
        <taxon>Decapoda</taxon>
        <taxon>Pleocyemata</taxon>
        <taxon>Anomura</taxon>
        <taxon>Galatheoidea</taxon>
        <taxon>Porcellanidae</taxon>
        <taxon>Petrolisthes</taxon>
    </lineage>
</organism>
<feature type="chain" id="PRO_5042044270" evidence="1">
    <location>
        <begin position="24"/>
        <end position="78"/>
    </location>
</feature>
<evidence type="ECO:0000313" key="3">
    <source>
        <dbReference type="Proteomes" id="UP001286313"/>
    </source>
</evidence>
<protein>
    <submittedName>
        <fullName evidence="2">Uncharacterized protein</fullName>
    </submittedName>
</protein>
<sequence>MKVTQCCMAVLAVLVLMFSTALGNPSYYNHASHYPHASHRFHGGHGHGHGSSHGGYYYNPYSLEVMGPYGPVSVEHYG</sequence>
<feature type="signal peptide" evidence="1">
    <location>
        <begin position="1"/>
        <end position="23"/>
    </location>
</feature>
<reference evidence="2" key="1">
    <citation type="submission" date="2023-10" db="EMBL/GenBank/DDBJ databases">
        <title>Genome assemblies of two species of porcelain crab, Petrolisthes cinctipes and Petrolisthes manimaculis (Anomura: Porcellanidae).</title>
        <authorList>
            <person name="Angst P."/>
        </authorList>
    </citation>
    <scope>NUCLEOTIDE SEQUENCE</scope>
    <source>
        <strain evidence="2">PB745_01</strain>
        <tissue evidence="2">Gill</tissue>
    </source>
</reference>
<dbReference type="Proteomes" id="UP001286313">
    <property type="component" value="Unassembled WGS sequence"/>
</dbReference>
<accession>A0AAE1FI58</accession>
<evidence type="ECO:0000313" key="2">
    <source>
        <dbReference type="EMBL" id="KAK3873956.1"/>
    </source>
</evidence>
<proteinExistence type="predicted"/>
<comment type="caution">
    <text evidence="2">The sequence shown here is derived from an EMBL/GenBank/DDBJ whole genome shotgun (WGS) entry which is preliminary data.</text>
</comment>
<keyword evidence="1" id="KW-0732">Signal</keyword>
<dbReference type="EMBL" id="JAWQEG010002163">
    <property type="protein sequence ID" value="KAK3873956.1"/>
    <property type="molecule type" value="Genomic_DNA"/>
</dbReference>
<gene>
    <name evidence="2" type="ORF">Pcinc_021069</name>
</gene>